<evidence type="ECO:0000313" key="2">
    <source>
        <dbReference type="Proteomes" id="UP001530400"/>
    </source>
</evidence>
<name>A0ABD3MVM3_9STRA</name>
<comment type="caution">
    <text evidence="1">The sequence shown here is derived from an EMBL/GenBank/DDBJ whole genome shotgun (WGS) entry which is preliminary data.</text>
</comment>
<evidence type="ECO:0000313" key="1">
    <source>
        <dbReference type="EMBL" id="KAL3765981.1"/>
    </source>
</evidence>
<protein>
    <submittedName>
        <fullName evidence="1">Uncharacterized protein</fullName>
    </submittedName>
</protein>
<sequence length="80" mass="8735">MGVSPTLWKHMVEWLGIESLVDVGCGRGISTSWFVLHGLKYIVMATRMVSLATLSMNVAFKCSGHILLGLNRLNQTLSAS</sequence>
<dbReference type="EMBL" id="JALLPJ020001392">
    <property type="protein sequence ID" value="KAL3765981.1"/>
    <property type="molecule type" value="Genomic_DNA"/>
</dbReference>
<dbReference type="SUPFAM" id="SSF53335">
    <property type="entry name" value="S-adenosyl-L-methionine-dependent methyltransferases"/>
    <property type="match status" value="1"/>
</dbReference>
<proteinExistence type="predicted"/>
<keyword evidence="2" id="KW-1185">Reference proteome</keyword>
<dbReference type="InterPro" id="IPR029063">
    <property type="entry name" value="SAM-dependent_MTases_sf"/>
</dbReference>
<accession>A0ABD3MVM3</accession>
<dbReference type="AlphaFoldDB" id="A0ABD3MVM3"/>
<organism evidence="1 2">
    <name type="scientific">Cyclotella atomus</name>
    <dbReference type="NCBI Taxonomy" id="382360"/>
    <lineage>
        <taxon>Eukaryota</taxon>
        <taxon>Sar</taxon>
        <taxon>Stramenopiles</taxon>
        <taxon>Ochrophyta</taxon>
        <taxon>Bacillariophyta</taxon>
        <taxon>Coscinodiscophyceae</taxon>
        <taxon>Thalassiosirophycidae</taxon>
        <taxon>Stephanodiscales</taxon>
        <taxon>Stephanodiscaceae</taxon>
        <taxon>Cyclotella</taxon>
    </lineage>
</organism>
<gene>
    <name evidence="1" type="ORF">ACHAWO_002973</name>
</gene>
<reference evidence="1 2" key="1">
    <citation type="submission" date="2024-10" db="EMBL/GenBank/DDBJ databases">
        <title>Updated reference genomes for cyclostephanoid diatoms.</title>
        <authorList>
            <person name="Roberts W.R."/>
            <person name="Alverson A.J."/>
        </authorList>
    </citation>
    <scope>NUCLEOTIDE SEQUENCE [LARGE SCALE GENOMIC DNA]</scope>
    <source>
        <strain evidence="1 2">AJA010-31</strain>
    </source>
</reference>
<dbReference type="Proteomes" id="UP001530400">
    <property type="component" value="Unassembled WGS sequence"/>
</dbReference>